<keyword evidence="3" id="KW-0732">Signal</keyword>
<evidence type="ECO:0000259" key="4">
    <source>
        <dbReference type="Pfam" id="PF25954"/>
    </source>
</evidence>
<reference evidence="6" key="1">
    <citation type="submission" date="2019-03" db="EMBL/GenBank/DDBJ databases">
        <authorList>
            <person name="Li J."/>
        </authorList>
    </citation>
    <scope>NUCLEOTIDE SEQUENCE [LARGE SCALE GENOMIC DNA]</scope>
    <source>
        <strain evidence="6">2251</strain>
    </source>
</reference>
<sequence length="366" mass="38344">MRVLVLAALLSVASGPGAALGLPDWLDFGLHAEETPGPPRPVVSVILADRDTEARGIPGIVEARSQVQLGFQALGRMIARPADLGDKVAQGQLLAQLSTDDLVASTRAARAALDTAEVADRTARATLERTQALAERNVASNAQLEQAQQAASAAQAAVEQARSELAQAEDAEGFARMTAPFDGVISAIYEAPGAVVGAGAPVLQLSAEDTPEVVIDLPEPALLGLETGAGFTVWHRNDPDTQIPATLDRIDPIADSATRTRRLYLTLPPDAPFRLGALVRVRFGTRDAPSLSLPAEALVTTDDGSAVWRVTRDGEMAHVEPVPVEAAAPFRGRVSVTSGLRTGDEIVIRGVSSLAPGQQVGRRLEP</sequence>
<dbReference type="GO" id="GO:1990281">
    <property type="term" value="C:efflux pump complex"/>
    <property type="evidence" value="ECO:0007669"/>
    <property type="project" value="TreeGrafter"/>
</dbReference>
<gene>
    <name evidence="5" type="ORF">E4191_01270</name>
</gene>
<dbReference type="NCBIfam" id="TIGR01730">
    <property type="entry name" value="RND_mfp"/>
    <property type="match status" value="1"/>
</dbReference>
<dbReference type="SUPFAM" id="SSF111369">
    <property type="entry name" value="HlyD-like secretion proteins"/>
    <property type="match status" value="1"/>
</dbReference>
<protein>
    <submittedName>
        <fullName evidence="5">Efflux RND transporter periplasmic adaptor subunit</fullName>
    </submittedName>
</protein>
<dbReference type="Gene3D" id="1.10.287.470">
    <property type="entry name" value="Helix hairpin bin"/>
    <property type="match status" value="1"/>
</dbReference>
<dbReference type="RefSeq" id="WP_135311796.1">
    <property type="nucleotide sequence ID" value="NZ_CP038439.1"/>
</dbReference>
<dbReference type="InterPro" id="IPR006143">
    <property type="entry name" value="RND_pump_MFP"/>
</dbReference>
<accession>A0A4P7HJW9</accession>
<keyword evidence="2" id="KW-0175">Coiled coil</keyword>
<name>A0A4P7HJW9_9RHOB</name>
<evidence type="ECO:0000256" key="1">
    <source>
        <dbReference type="ARBA" id="ARBA00009477"/>
    </source>
</evidence>
<evidence type="ECO:0000256" key="2">
    <source>
        <dbReference type="SAM" id="Coils"/>
    </source>
</evidence>
<dbReference type="KEGG" id="plia:E4191_01270"/>
<dbReference type="InterPro" id="IPR058792">
    <property type="entry name" value="Beta-barrel_RND_2"/>
</dbReference>
<comment type="similarity">
    <text evidence="1">Belongs to the membrane fusion protein (MFP) (TC 8.A.1) family.</text>
</comment>
<feature type="domain" description="CusB-like beta-barrel" evidence="4">
    <location>
        <begin position="213"/>
        <end position="284"/>
    </location>
</feature>
<organism evidence="5 6">
    <name type="scientific">Paracoccus liaowanqingii</name>
    <dbReference type="NCBI Taxonomy" id="2560053"/>
    <lineage>
        <taxon>Bacteria</taxon>
        <taxon>Pseudomonadati</taxon>
        <taxon>Pseudomonadota</taxon>
        <taxon>Alphaproteobacteria</taxon>
        <taxon>Rhodobacterales</taxon>
        <taxon>Paracoccaceae</taxon>
        <taxon>Paracoccus</taxon>
    </lineage>
</organism>
<dbReference type="Pfam" id="PF25954">
    <property type="entry name" value="Beta-barrel_RND_2"/>
    <property type="match status" value="1"/>
</dbReference>
<dbReference type="Gene3D" id="2.40.30.170">
    <property type="match status" value="1"/>
</dbReference>
<dbReference type="Proteomes" id="UP000296374">
    <property type="component" value="Chromosome"/>
</dbReference>
<dbReference type="GO" id="GO:0015562">
    <property type="term" value="F:efflux transmembrane transporter activity"/>
    <property type="evidence" value="ECO:0007669"/>
    <property type="project" value="TreeGrafter"/>
</dbReference>
<dbReference type="EMBL" id="CP038439">
    <property type="protein sequence ID" value="QBX33497.1"/>
    <property type="molecule type" value="Genomic_DNA"/>
</dbReference>
<dbReference type="Gene3D" id="2.40.50.100">
    <property type="match status" value="1"/>
</dbReference>
<evidence type="ECO:0000313" key="6">
    <source>
        <dbReference type="Proteomes" id="UP000296374"/>
    </source>
</evidence>
<dbReference type="PANTHER" id="PTHR30469:SF15">
    <property type="entry name" value="HLYD FAMILY OF SECRETION PROTEINS"/>
    <property type="match status" value="1"/>
</dbReference>
<dbReference type="Gene3D" id="2.40.420.20">
    <property type="match status" value="1"/>
</dbReference>
<evidence type="ECO:0000313" key="5">
    <source>
        <dbReference type="EMBL" id="QBX33497.1"/>
    </source>
</evidence>
<feature type="chain" id="PRO_5020902268" evidence="3">
    <location>
        <begin position="19"/>
        <end position="366"/>
    </location>
</feature>
<dbReference type="AlphaFoldDB" id="A0A4P7HJW9"/>
<dbReference type="PANTHER" id="PTHR30469">
    <property type="entry name" value="MULTIDRUG RESISTANCE PROTEIN MDTA"/>
    <property type="match status" value="1"/>
</dbReference>
<feature type="coiled-coil region" evidence="2">
    <location>
        <begin position="144"/>
        <end position="171"/>
    </location>
</feature>
<feature type="signal peptide" evidence="3">
    <location>
        <begin position="1"/>
        <end position="18"/>
    </location>
</feature>
<evidence type="ECO:0000256" key="3">
    <source>
        <dbReference type="SAM" id="SignalP"/>
    </source>
</evidence>
<proteinExistence type="inferred from homology"/>